<sequence>MKLRLLITLFLALSLFHECEGFRYRRDTDDIPRSPNRNTSSMNGFGPQENVLVENQGRAKLQVMDDAVVDIGPMNNVLQSCIHKKIDDATLTAIRDMIEKNHGKEFQGLNPETTNFDTFKKTLFGRGPQLVPYMQLFLQSGLGRCLLSLQ</sequence>
<evidence type="ECO:0000313" key="3">
    <source>
        <dbReference type="EMBL" id="PWN92225.1"/>
    </source>
</evidence>
<proteinExistence type="predicted"/>
<accession>A0A316YWQ9</accession>
<dbReference type="RefSeq" id="XP_025379423.1">
    <property type="nucleotide sequence ID" value="XM_025524412.1"/>
</dbReference>
<keyword evidence="2" id="KW-0732">Signal</keyword>
<protein>
    <submittedName>
        <fullName evidence="3">Uncharacterized protein</fullName>
    </submittedName>
</protein>
<keyword evidence="4" id="KW-1185">Reference proteome</keyword>
<dbReference type="GeneID" id="37046328"/>
<evidence type="ECO:0000256" key="1">
    <source>
        <dbReference type="SAM" id="MobiDB-lite"/>
    </source>
</evidence>
<feature type="region of interest" description="Disordered" evidence="1">
    <location>
        <begin position="27"/>
        <end position="48"/>
    </location>
</feature>
<name>A0A316YWQ9_9BASI</name>
<dbReference type="InParanoid" id="A0A316YWQ9"/>
<reference evidence="3 4" key="1">
    <citation type="journal article" date="2018" name="Mol. Biol. Evol.">
        <title>Broad Genomic Sampling Reveals a Smut Pathogenic Ancestry of the Fungal Clade Ustilaginomycotina.</title>
        <authorList>
            <person name="Kijpornyongpan T."/>
            <person name="Mondo S.J."/>
            <person name="Barry K."/>
            <person name="Sandor L."/>
            <person name="Lee J."/>
            <person name="Lipzen A."/>
            <person name="Pangilinan J."/>
            <person name="LaButti K."/>
            <person name="Hainaut M."/>
            <person name="Henrissat B."/>
            <person name="Grigoriev I.V."/>
            <person name="Spatafora J.W."/>
            <person name="Aime M.C."/>
        </authorList>
    </citation>
    <scope>NUCLEOTIDE SEQUENCE [LARGE SCALE GENOMIC DNA]</scope>
    <source>
        <strain evidence="3 4">MCA 4198</strain>
    </source>
</reference>
<feature type="chain" id="PRO_5016360243" evidence="2">
    <location>
        <begin position="22"/>
        <end position="150"/>
    </location>
</feature>
<gene>
    <name evidence="3" type="ORF">FA10DRAFT_293010</name>
</gene>
<evidence type="ECO:0000256" key="2">
    <source>
        <dbReference type="SAM" id="SignalP"/>
    </source>
</evidence>
<dbReference type="AlphaFoldDB" id="A0A316YWQ9"/>
<organism evidence="3 4">
    <name type="scientific">Acaromyces ingoldii</name>
    <dbReference type="NCBI Taxonomy" id="215250"/>
    <lineage>
        <taxon>Eukaryota</taxon>
        <taxon>Fungi</taxon>
        <taxon>Dikarya</taxon>
        <taxon>Basidiomycota</taxon>
        <taxon>Ustilaginomycotina</taxon>
        <taxon>Exobasidiomycetes</taxon>
        <taxon>Exobasidiales</taxon>
        <taxon>Cryptobasidiaceae</taxon>
        <taxon>Acaromyces</taxon>
    </lineage>
</organism>
<evidence type="ECO:0000313" key="4">
    <source>
        <dbReference type="Proteomes" id="UP000245768"/>
    </source>
</evidence>
<dbReference type="EMBL" id="KZ819635">
    <property type="protein sequence ID" value="PWN92225.1"/>
    <property type="molecule type" value="Genomic_DNA"/>
</dbReference>
<dbReference type="Proteomes" id="UP000245768">
    <property type="component" value="Unassembled WGS sequence"/>
</dbReference>
<feature type="signal peptide" evidence="2">
    <location>
        <begin position="1"/>
        <end position="21"/>
    </location>
</feature>